<dbReference type="PROSITE" id="PS00061">
    <property type="entry name" value="ADH_SHORT"/>
    <property type="match status" value="1"/>
</dbReference>
<dbReference type="InterPro" id="IPR020904">
    <property type="entry name" value="Sc_DH/Rdtase_CS"/>
</dbReference>
<reference evidence="2 3" key="1">
    <citation type="submission" date="2021-01" db="EMBL/GenBank/DDBJ databases">
        <title>Whole genome shotgun sequence of Verrucosispora qiuiae NBRC 106684.</title>
        <authorList>
            <person name="Komaki H."/>
            <person name="Tamura T."/>
        </authorList>
    </citation>
    <scope>NUCLEOTIDE SEQUENCE [LARGE SCALE GENOMIC DNA]</scope>
    <source>
        <strain evidence="2 3">NBRC 106684</strain>
    </source>
</reference>
<sequence>MSRSIAVVTGASSGIGAQIAKALGAAGHDVLLGYGTNAAAAKSLADRIAADHGVRTGLVALDLTDPALAGDQFTSAVDTFGGIDVLVNNAGVNRRAEAVDETIEDWRRVLEVNLTSPFVLAKLAAQRMLAQGRGGRIINVTSCHEHYPISGGSTYCVSKAGLGMLTKVMALELAGAGITVNAVAPGETATPMNGVPDGMDATDIHRPAIPAGRPGRPAEVAALVAHLASPSAAYTTGSSVIIDGGLGLTAAEANAQRAGQI</sequence>
<dbReference type="Proteomes" id="UP000653076">
    <property type="component" value="Unassembled WGS sequence"/>
</dbReference>
<accession>A0ABQ4JCP8</accession>
<dbReference type="EMBL" id="BOPC01000038">
    <property type="protein sequence ID" value="GIJ27888.1"/>
    <property type="molecule type" value="Genomic_DNA"/>
</dbReference>
<organism evidence="2 3">
    <name type="scientific">Micromonospora qiuiae</name>
    <dbReference type="NCBI Taxonomy" id="502268"/>
    <lineage>
        <taxon>Bacteria</taxon>
        <taxon>Bacillati</taxon>
        <taxon>Actinomycetota</taxon>
        <taxon>Actinomycetes</taxon>
        <taxon>Micromonosporales</taxon>
        <taxon>Micromonosporaceae</taxon>
        <taxon>Micromonospora</taxon>
    </lineage>
</organism>
<dbReference type="InterPro" id="IPR050259">
    <property type="entry name" value="SDR"/>
</dbReference>
<gene>
    <name evidence="2" type="ORF">Vqi01_30500</name>
</gene>
<comment type="caution">
    <text evidence="2">The sequence shown here is derived from an EMBL/GenBank/DDBJ whole genome shotgun (WGS) entry which is preliminary data.</text>
</comment>
<keyword evidence="3" id="KW-1185">Reference proteome</keyword>
<dbReference type="RefSeq" id="WP_204035436.1">
    <property type="nucleotide sequence ID" value="NZ_BOPC01000038.1"/>
</dbReference>
<dbReference type="SUPFAM" id="SSF51735">
    <property type="entry name" value="NAD(P)-binding Rossmann-fold domains"/>
    <property type="match status" value="1"/>
</dbReference>
<dbReference type="InterPro" id="IPR036291">
    <property type="entry name" value="NAD(P)-bd_dom_sf"/>
</dbReference>
<proteinExistence type="inferred from homology"/>
<dbReference type="InterPro" id="IPR002347">
    <property type="entry name" value="SDR_fam"/>
</dbReference>
<evidence type="ECO:0000313" key="2">
    <source>
        <dbReference type="EMBL" id="GIJ27888.1"/>
    </source>
</evidence>
<evidence type="ECO:0000313" key="3">
    <source>
        <dbReference type="Proteomes" id="UP000653076"/>
    </source>
</evidence>
<dbReference type="CDD" id="cd05233">
    <property type="entry name" value="SDR_c"/>
    <property type="match status" value="1"/>
</dbReference>
<dbReference type="NCBIfam" id="NF009384">
    <property type="entry name" value="PRK12743.1"/>
    <property type="match status" value="1"/>
</dbReference>
<comment type="similarity">
    <text evidence="1">Belongs to the short-chain dehydrogenases/reductases (SDR) family.</text>
</comment>
<dbReference type="Pfam" id="PF13561">
    <property type="entry name" value="adh_short_C2"/>
    <property type="match status" value="1"/>
</dbReference>
<dbReference type="PANTHER" id="PTHR42879:SF2">
    <property type="entry name" value="3-OXOACYL-[ACYL-CARRIER-PROTEIN] REDUCTASE FABG"/>
    <property type="match status" value="1"/>
</dbReference>
<protein>
    <submittedName>
        <fullName evidence="2">Oxidoreductase</fullName>
    </submittedName>
</protein>
<dbReference type="Gene3D" id="3.40.50.720">
    <property type="entry name" value="NAD(P)-binding Rossmann-like Domain"/>
    <property type="match status" value="1"/>
</dbReference>
<name>A0ABQ4JCP8_9ACTN</name>
<dbReference type="PRINTS" id="PR00080">
    <property type="entry name" value="SDRFAMILY"/>
</dbReference>
<dbReference type="PRINTS" id="PR00081">
    <property type="entry name" value="GDHRDH"/>
</dbReference>
<evidence type="ECO:0000256" key="1">
    <source>
        <dbReference type="ARBA" id="ARBA00006484"/>
    </source>
</evidence>
<dbReference type="PANTHER" id="PTHR42879">
    <property type="entry name" value="3-OXOACYL-(ACYL-CARRIER-PROTEIN) REDUCTASE"/>
    <property type="match status" value="1"/>
</dbReference>